<proteinExistence type="predicted"/>
<dbReference type="Pfam" id="PF07039">
    <property type="entry name" value="SGF29_Tudor"/>
    <property type="match status" value="1"/>
</dbReference>
<feature type="region of interest" description="Disordered" evidence="2">
    <location>
        <begin position="1"/>
        <end position="83"/>
    </location>
</feature>
<evidence type="ECO:0000313" key="5">
    <source>
        <dbReference type="Proteomes" id="UP001629113"/>
    </source>
</evidence>
<dbReference type="PANTHER" id="PTHR21539">
    <property type="entry name" value="SAGA-ASSOCIATED FACTOR 29"/>
    <property type="match status" value="1"/>
</dbReference>
<dbReference type="EMBL" id="JBFCZG010000004">
    <property type="protein sequence ID" value="KAL3422820.1"/>
    <property type="molecule type" value="Genomic_DNA"/>
</dbReference>
<evidence type="ECO:0000313" key="4">
    <source>
        <dbReference type="EMBL" id="KAL3422820.1"/>
    </source>
</evidence>
<evidence type="ECO:0000256" key="1">
    <source>
        <dbReference type="SAM" id="Coils"/>
    </source>
</evidence>
<evidence type="ECO:0000259" key="3">
    <source>
        <dbReference type="PROSITE" id="PS51518"/>
    </source>
</evidence>
<organism evidence="4 5">
    <name type="scientific">Phlyctema vagabunda</name>
    <dbReference type="NCBI Taxonomy" id="108571"/>
    <lineage>
        <taxon>Eukaryota</taxon>
        <taxon>Fungi</taxon>
        <taxon>Dikarya</taxon>
        <taxon>Ascomycota</taxon>
        <taxon>Pezizomycotina</taxon>
        <taxon>Leotiomycetes</taxon>
        <taxon>Helotiales</taxon>
        <taxon>Dermateaceae</taxon>
        <taxon>Phlyctema</taxon>
    </lineage>
</organism>
<keyword evidence="1" id="KW-0175">Coiled coil</keyword>
<dbReference type="CDD" id="cd20393">
    <property type="entry name" value="Tudor_SGF29_rpt1"/>
    <property type="match status" value="1"/>
</dbReference>
<accession>A0ABR4PHL1</accession>
<dbReference type="Proteomes" id="UP001629113">
    <property type="component" value="Unassembled WGS sequence"/>
</dbReference>
<dbReference type="PANTHER" id="PTHR21539:SF0">
    <property type="entry name" value="SAGA-ASSOCIATED FACTOR 29"/>
    <property type="match status" value="1"/>
</dbReference>
<dbReference type="InterPro" id="IPR010750">
    <property type="entry name" value="SGF29_tudor-like_dom"/>
</dbReference>
<feature type="compositionally biased region" description="Polar residues" evidence="2">
    <location>
        <begin position="12"/>
        <end position="42"/>
    </location>
</feature>
<keyword evidence="5" id="KW-1185">Reference proteome</keyword>
<sequence length="388" mass="42240">MTPTATADPDSRSSQTGESIGGSDNDSQSILVATVADTSSVSGLPAPPPSSAPRRRRRPPIAPFLMSSQRSRAPRGGQRAAGQDTETLALWNQIQEDLRKIARLETKAKEVTMQSLDREAEMKAKGSKASIEDINALDTLYRQNVRISEEIKNLYEDQEGLNARLGILYALVKGNEDDANMAMGRTSSSRQSATALELDGGADTPTASPAPRKMQNNGRISSQPPSNTFPVVEIPDKEDRSETGSNTSKTKIIFAVNDEVAFKPKQVPGQEASDWIQGIVTKVIGEGKSRRYDVKDPYPAEGEVSQNYRSSASSMVPVPPAGVPLPDYEVGKEVLGLYPGSSCFYKAEVKAMKGDKVELLFEDDEADTQRLVDRRFVLDFRVTKDGKK</sequence>
<comment type="caution">
    <text evidence="4">The sequence shown here is derived from an EMBL/GenBank/DDBJ whole genome shotgun (WGS) entry which is preliminary data.</text>
</comment>
<protein>
    <submittedName>
        <fullName evidence="4">Saga complex subunit sgf29</fullName>
    </submittedName>
</protein>
<feature type="domain" description="SGF29 C-terminal" evidence="3">
    <location>
        <begin position="250"/>
        <end position="386"/>
    </location>
</feature>
<feature type="region of interest" description="Disordered" evidence="2">
    <location>
        <begin position="199"/>
        <end position="246"/>
    </location>
</feature>
<dbReference type="InterPro" id="IPR047288">
    <property type="entry name" value="Tudor_SGF29_rpt1"/>
</dbReference>
<dbReference type="Gene3D" id="2.30.30.140">
    <property type="match status" value="1"/>
</dbReference>
<feature type="coiled-coil region" evidence="1">
    <location>
        <begin position="94"/>
        <end position="157"/>
    </location>
</feature>
<dbReference type="PROSITE" id="PS51518">
    <property type="entry name" value="SGF29_C"/>
    <property type="match status" value="1"/>
</dbReference>
<feature type="compositionally biased region" description="Polar residues" evidence="2">
    <location>
        <begin position="214"/>
        <end position="229"/>
    </location>
</feature>
<name>A0ABR4PHL1_9HELO</name>
<dbReference type="InterPro" id="IPR037802">
    <property type="entry name" value="SGF29"/>
</dbReference>
<gene>
    <name evidence="4" type="ORF">PVAG01_04567</name>
</gene>
<reference evidence="4 5" key="1">
    <citation type="submission" date="2024-06" db="EMBL/GenBank/DDBJ databases">
        <title>Complete genome of Phlyctema vagabunda strain 19-DSS-EL-015.</title>
        <authorList>
            <person name="Fiorenzani C."/>
        </authorList>
    </citation>
    <scope>NUCLEOTIDE SEQUENCE [LARGE SCALE GENOMIC DNA]</scope>
    <source>
        <strain evidence="4 5">19-DSS-EL-015</strain>
    </source>
</reference>
<evidence type="ECO:0000256" key="2">
    <source>
        <dbReference type="SAM" id="MobiDB-lite"/>
    </source>
</evidence>